<organism evidence="3 4">
    <name type="scientific">Kwoniella heveanensis BCC8398</name>
    <dbReference type="NCBI Taxonomy" id="1296120"/>
    <lineage>
        <taxon>Eukaryota</taxon>
        <taxon>Fungi</taxon>
        <taxon>Dikarya</taxon>
        <taxon>Basidiomycota</taxon>
        <taxon>Agaricomycotina</taxon>
        <taxon>Tremellomycetes</taxon>
        <taxon>Tremellales</taxon>
        <taxon>Cryptococcaceae</taxon>
        <taxon>Kwoniella</taxon>
    </lineage>
</organism>
<dbReference type="STRING" id="1296120.A0A1B9H1L4"/>
<name>A0A1B9H1L4_9TREE</name>
<dbReference type="InterPro" id="IPR005197">
    <property type="entry name" value="Glyco_hydro_71"/>
</dbReference>
<dbReference type="OrthoDB" id="3257981at2759"/>
<dbReference type="Proteomes" id="UP000092666">
    <property type="component" value="Unassembled WGS sequence"/>
</dbReference>
<proteinExistence type="predicted"/>
<feature type="compositionally biased region" description="Polar residues" evidence="1">
    <location>
        <begin position="142"/>
        <end position="159"/>
    </location>
</feature>
<reference evidence="3 4" key="1">
    <citation type="submission" date="2013-07" db="EMBL/GenBank/DDBJ databases">
        <title>The Genome Sequence of Cryptococcus heveanensis BCC8398.</title>
        <authorList>
            <consortium name="The Broad Institute Genome Sequencing Platform"/>
            <person name="Cuomo C."/>
            <person name="Litvintseva A."/>
            <person name="Chen Y."/>
            <person name="Heitman J."/>
            <person name="Sun S."/>
            <person name="Springer D."/>
            <person name="Dromer F."/>
            <person name="Young S.K."/>
            <person name="Zeng Q."/>
            <person name="Gargeya S."/>
            <person name="Fitzgerald M."/>
            <person name="Abouelleil A."/>
            <person name="Alvarado L."/>
            <person name="Berlin A.M."/>
            <person name="Chapman S.B."/>
            <person name="Dewar J."/>
            <person name="Goldberg J."/>
            <person name="Griggs A."/>
            <person name="Gujja S."/>
            <person name="Hansen M."/>
            <person name="Howarth C."/>
            <person name="Imamovic A."/>
            <person name="Larimer J."/>
            <person name="McCowan C."/>
            <person name="Murphy C."/>
            <person name="Pearson M."/>
            <person name="Priest M."/>
            <person name="Roberts A."/>
            <person name="Saif S."/>
            <person name="Shea T."/>
            <person name="Sykes S."/>
            <person name="Wortman J."/>
            <person name="Nusbaum C."/>
            <person name="Birren B."/>
        </authorList>
    </citation>
    <scope>NUCLEOTIDE SEQUENCE [LARGE SCALE GENOMIC DNA]</scope>
    <source>
        <strain evidence="3 4">BCC8398</strain>
    </source>
</reference>
<feature type="compositionally biased region" description="Polar residues" evidence="1">
    <location>
        <begin position="173"/>
        <end position="185"/>
    </location>
</feature>
<evidence type="ECO:0000313" key="3">
    <source>
        <dbReference type="EMBL" id="OCF37162.1"/>
    </source>
</evidence>
<evidence type="ECO:0008006" key="5">
    <source>
        <dbReference type="Google" id="ProtNLM"/>
    </source>
</evidence>
<dbReference type="AlphaFoldDB" id="A0A1B9H1L4"/>
<evidence type="ECO:0000313" key="4">
    <source>
        <dbReference type="Proteomes" id="UP000092666"/>
    </source>
</evidence>
<dbReference type="GO" id="GO:0051118">
    <property type="term" value="F:glucan endo-1,3-alpha-glucosidase activity"/>
    <property type="evidence" value="ECO:0007669"/>
    <property type="project" value="InterPro"/>
</dbReference>
<protein>
    <recommendedName>
        <fullName evidence="5">Mutanase</fullName>
    </recommendedName>
</protein>
<keyword evidence="4" id="KW-1185">Reference proteome</keyword>
<gene>
    <name evidence="3" type="ORF">I316_01069</name>
</gene>
<evidence type="ECO:0000256" key="2">
    <source>
        <dbReference type="SAM" id="SignalP"/>
    </source>
</evidence>
<dbReference type="CDD" id="cd11577">
    <property type="entry name" value="GH71"/>
    <property type="match status" value="1"/>
</dbReference>
<accession>A0A1B9H1L4</accession>
<feature type="signal peptide" evidence="2">
    <location>
        <begin position="1"/>
        <end position="25"/>
    </location>
</feature>
<dbReference type="Pfam" id="PF03659">
    <property type="entry name" value="Glyco_hydro_71"/>
    <property type="match status" value="1"/>
</dbReference>
<feature type="region of interest" description="Disordered" evidence="1">
    <location>
        <begin position="135"/>
        <end position="189"/>
    </location>
</feature>
<keyword evidence="2" id="KW-0732">Signal</keyword>
<sequence>MRSPLAAVTLLLPLLLASSTRPVLGKHADSFERRSRHRQHTARDVNEAAEMVEAIGTAIGAEAASPSGVYGQLIENDDSQAQPSFAPLNLAAVEQPSVVIETIYATETVWVDELPTATAALKASGSPAIVAALAAPERTSEAESTPSPGPSSDLSQASNPIEPFVSATEADITASSSAPSSTEDITATSTSLATSSDSAASAGVSVNVSVEASADAKANLFGGGWNWGGGSKPPSDSSKLVFAHFMIGIVHGYTLNDWVNDINLARSYGIDGWALNIGLDWYTQPQLDLAYQACDQTGFWCFISFDFNWYTIDNVTGVVDMMKRYKDKPSQLRVDGKPFVSTFIGDGFDWSAVATAVGEEVYAVPFWAPTQENADNKGLSGLFSWTAWASKDNGPINEPLTTAQDKQYISVVKNANKKYMAPVSSWFFTHFGKEVPWSKNWLFKSETLWKDRWDQMLELGDQVDFIEIVTWNDYGESHNVANWGGNHSDDGSSKWSKGLEHLPMLDLSLPYIKAWKAGRKSPIVDKDQVVYWYRPHLKSASCDDTDNFGSKPTGWEYTEDTVFVTTMTKLGGTVKVTSGTNKPVIKLVKPGVQMVEVPMGVGNQTFEFFTLTGGYHRSVSKVAISDKCWPTEEYAGIYNYNYHAGVVNCED</sequence>
<feature type="chain" id="PRO_5008627497" description="Mutanase" evidence="2">
    <location>
        <begin position="26"/>
        <end position="651"/>
    </location>
</feature>
<evidence type="ECO:0000256" key="1">
    <source>
        <dbReference type="SAM" id="MobiDB-lite"/>
    </source>
</evidence>
<dbReference type="EMBL" id="KI669493">
    <property type="protein sequence ID" value="OCF37162.1"/>
    <property type="molecule type" value="Genomic_DNA"/>
</dbReference>
<reference evidence="4" key="2">
    <citation type="submission" date="2013-12" db="EMBL/GenBank/DDBJ databases">
        <title>Evolution of pathogenesis and genome organization in the Tremellales.</title>
        <authorList>
            <person name="Cuomo C."/>
            <person name="Litvintseva A."/>
            <person name="Heitman J."/>
            <person name="Chen Y."/>
            <person name="Sun S."/>
            <person name="Springer D."/>
            <person name="Dromer F."/>
            <person name="Young S."/>
            <person name="Zeng Q."/>
            <person name="Chapman S."/>
            <person name="Gujja S."/>
            <person name="Saif S."/>
            <person name="Birren B."/>
        </authorList>
    </citation>
    <scope>NUCLEOTIDE SEQUENCE [LARGE SCALE GENOMIC DNA]</scope>
    <source>
        <strain evidence="4">BCC8398</strain>
    </source>
</reference>
<dbReference type="Gene3D" id="3.20.20.80">
    <property type="entry name" value="Glycosidases"/>
    <property type="match status" value="1"/>
</dbReference>